<evidence type="ECO:0000256" key="9">
    <source>
        <dbReference type="SAM" id="MobiDB-lite"/>
    </source>
</evidence>
<evidence type="ECO:0000259" key="10">
    <source>
        <dbReference type="PROSITE" id="PS00036"/>
    </source>
</evidence>
<keyword evidence="7" id="KW-0539">Nucleus</keyword>
<dbReference type="Gene3D" id="1.20.5.170">
    <property type="match status" value="1"/>
</dbReference>
<dbReference type="EMBL" id="CM002798">
    <property type="protein sequence ID" value="KZN91539.1"/>
    <property type="molecule type" value="Genomic_DNA"/>
</dbReference>
<organism evidence="11">
    <name type="scientific">Penicillium chrysogenum</name>
    <name type="common">Penicillium notatum</name>
    <dbReference type="NCBI Taxonomy" id="5076"/>
    <lineage>
        <taxon>Eukaryota</taxon>
        <taxon>Fungi</taxon>
        <taxon>Dikarya</taxon>
        <taxon>Ascomycota</taxon>
        <taxon>Pezizomycotina</taxon>
        <taxon>Eurotiomycetes</taxon>
        <taxon>Eurotiomycetidae</taxon>
        <taxon>Eurotiales</taxon>
        <taxon>Aspergillaceae</taxon>
        <taxon>Penicillium</taxon>
        <taxon>Penicillium chrysogenum species complex</taxon>
    </lineage>
</organism>
<comment type="similarity">
    <text evidence="3">Belongs to the bZIP family.</text>
</comment>
<feature type="region of interest" description="Disordered" evidence="9">
    <location>
        <begin position="60"/>
        <end position="140"/>
    </location>
</feature>
<keyword evidence="6" id="KW-0804">Transcription</keyword>
<feature type="compositionally biased region" description="Polar residues" evidence="9">
    <location>
        <begin position="264"/>
        <end position="273"/>
    </location>
</feature>
<feature type="region of interest" description="Disordered" evidence="9">
    <location>
        <begin position="259"/>
        <end position="301"/>
    </location>
</feature>
<proteinExistence type="inferred from homology"/>
<evidence type="ECO:0000256" key="5">
    <source>
        <dbReference type="ARBA" id="ARBA00023125"/>
    </source>
</evidence>
<accession>A0A167WE35</accession>
<dbReference type="AlphaFoldDB" id="A0A167WE35"/>
<dbReference type="SMART" id="SM00338">
    <property type="entry name" value="BRLZ"/>
    <property type="match status" value="1"/>
</dbReference>
<dbReference type="GO" id="GO:0000976">
    <property type="term" value="F:transcription cis-regulatory region binding"/>
    <property type="evidence" value="ECO:0007669"/>
    <property type="project" value="InterPro"/>
</dbReference>
<evidence type="ECO:0000256" key="4">
    <source>
        <dbReference type="ARBA" id="ARBA00023015"/>
    </source>
</evidence>
<dbReference type="GO" id="GO:0090575">
    <property type="term" value="C:RNA polymerase II transcription regulator complex"/>
    <property type="evidence" value="ECO:0007669"/>
    <property type="project" value="TreeGrafter"/>
</dbReference>
<sequence length="301" mass="32949">MFDCHDAWFLEPKTSTHRSPTSSPLGESGMPVARDYFPLLTFMDDSIVLHDQLLAAQHHLGGRPQGAPGQQQHLQPSNASPRDQPNIDPAISGAMLGAPQTPTQPQGSPPSDGGSKSYGKRELSTSKRAAQNRAAQRAFRQRKETYIRKLEEEVKNIDPLKDQVKSLVGENYQLREYIINLQSRLLEAQGEVPELPANIDLSQPRTTEMALANAGVQNSSPPGSVPTPGPQGQHPSSVSDDMNSLNRIAAATLGMRKHPDDATFLNNNNFQQNKRVRTDENQDGNDGVNKQEVSHGLPMVN</sequence>
<dbReference type="InterPro" id="IPR004827">
    <property type="entry name" value="bZIP"/>
</dbReference>
<gene>
    <name evidence="11" type="ORF">EN45_016790</name>
</gene>
<feature type="compositionally biased region" description="Polar residues" evidence="9">
    <location>
        <begin position="73"/>
        <end position="83"/>
    </location>
</feature>
<evidence type="ECO:0000256" key="7">
    <source>
        <dbReference type="ARBA" id="ARBA00023242"/>
    </source>
</evidence>
<dbReference type="Proteomes" id="UP000076449">
    <property type="component" value="Chromosome I"/>
</dbReference>
<comment type="function">
    <text evidence="1">Putative transcription factor.</text>
</comment>
<dbReference type="InterPro" id="IPR046347">
    <property type="entry name" value="bZIP_sf"/>
</dbReference>
<feature type="compositionally biased region" description="Low complexity" evidence="9">
    <location>
        <begin position="128"/>
        <end position="138"/>
    </location>
</feature>
<dbReference type="Pfam" id="PF00170">
    <property type="entry name" value="bZIP_1"/>
    <property type="match status" value="1"/>
</dbReference>
<dbReference type="SUPFAM" id="SSF57959">
    <property type="entry name" value="Leucine zipper domain"/>
    <property type="match status" value="1"/>
</dbReference>
<dbReference type="PANTHER" id="PTHR40621">
    <property type="entry name" value="TRANSCRIPTION FACTOR KAPC-RELATED"/>
    <property type="match status" value="1"/>
</dbReference>
<keyword evidence="5" id="KW-0238">DNA-binding</keyword>
<dbReference type="InterPro" id="IPR050936">
    <property type="entry name" value="AP-1-like"/>
</dbReference>
<keyword evidence="4" id="KW-0805">Transcription regulation</keyword>
<dbReference type="GO" id="GO:0001228">
    <property type="term" value="F:DNA-binding transcription activator activity, RNA polymerase II-specific"/>
    <property type="evidence" value="ECO:0007669"/>
    <property type="project" value="TreeGrafter"/>
</dbReference>
<feature type="region of interest" description="Disordered" evidence="9">
    <location>
        <begin position="215"/>
        <end position="241"/>
    </location>
</feature>
<evidence type="ECO:0000313" key="11">
    <source>
        <dbReference type="EMBL" id="KZN91539.1"/>
    </source>
</evidence>
<evidence type="ECO:0000256" key="8">
    <source>
        <dbReference type="ARBA" id="ARBA00044067"/>
    </source>
</evidence>
<protein>
    <recommendedName>
        <fullName evidence="8">Putative transcription factor kapC</fullName>
    </recommendedName>
</protein>
<evidence type="ECO:0000256" key="6">
    <source>
        <dbReference type="ARBA" id="ARBA00023163"/>
    </source>
</evidence>
<reference evidence="11" key="1">
    <citation type="journal article" date="2014" name="Genome Announc.">
        <title>Complete sequencing and chromosome-scale genome assembly of the industrial progenitor strain P2niaD18 from the penicillin producer Penicillium chrysogenum.</title>
        <authorList>
            <person name="Specht T."/>
            <person name="Dahlmann T.A."/>
            <person name="Zadra I."/>
            <person name="Kurnsteiner H."/>
            <person name="Kuck U."/>
        </authorList>
    </citation>
    <scope>NUCLEOTIDE SEQUENCE [LARGE SCALE GENOMIC DNA]</scope>
    <source>
        <strain evidence="11">P2niaD18</strain>
    </source>
</reference>
<evidence type="ECO:0000256" key="3">
    <source>
        <dbReference type="ARBA" id="ARBA00007163"/>
    </source>
</evidence>
<comment type="subcellular location">
    <subcellularLocation>
        <location evidence="2">Nucleus</location>
    </subcellularLocation>
</comment>
<evidence type="ECO:0000256" key="1">
    <source>
        <dbReference type="ARBA" id="ARBA00004049"/>
    </source>
</evidence>
<dbReference type="PROSITE" id="PS00036">
    <property type="entry name" value="BZIP_BASIC"/>
    <property type="match status" value="1"/>
</dbReference>
<name>A0A167WE35_PENCH</name>
<feature type="domain" description="BZIP" evidence="10">
    <location>
        <begin position="127"/>
        <end position="142"/>
    </location>
</feature>
<feature type="compositionally biased region" description="Low complexity" evidence="9">
    <location>
        <begin position="99"/>
        <end position="115"/>
    </location>
</feature>
<dbReference type="PANTHER" id="PTHR40621:SF11">
    <property type="entry name" value="TRANSCRIPTION FACTOR KAPC-RELATED"/>
    <property type="match status" value="1"/>
</dbReference>
<evidence type="ECO:0000256" key="2">
    <source>
        <dbReference type="ARBA" id="ARBA00004123"/>
    </source>
</evidence>